<feature type="compositionally biased region" description="Acidic residues" evidence="1">
    <location>
        <begin position="139"/>
        <end position="148"/>
    </location>
</feature>
<dbReference type="Proteomes" id="UP001189429">
    <property type="component" value="Unassembled WGS sequence"/>
</dbReference>
<accession>A0ABN9WC36</accession>
<comment type="caution">
    <text evidence="2">The sequence shown here is derived from an EMBL/GenBank/DDBJ whole genome shotgun (WGS) entry which is preliminary data.</text>
</comment>
<organism evidence="2 3">
    <name type="scientific">Prorocentrum cordatum</name>
    <dbReference type="NCBI Taxonomy" id="2364126"/>
    <lineage>
        <taxon>Eukaryota</taxon>
        <taxon>Sar</taxon>
        <taxon>Alveolata</taxon>
        <taxon>Dinophyceae</taxon>
        <taxon>Prorocentrales</taxon>
        <taxon>Prorocentraceae</taxon>
        <taxon>Prorocentrum</taxon>
    </lineage>
</organism>
<keyword evidence="3" id="KW-1185">Reference proteome</keyword>
<protein>
    <submittedName>
        <fullName evidence="2">Uncharacterized protein</fullName>
    </submittedName>
</protein>
<feature type="region of interest" description="Disordered" evidence="1">
    <location>
        <begin position="133"/>
        <end position="154"/>
    </location>
</feature>
<evidence type="ECO:0000256" key="1">
    <source>
        <dbReference type="SAM" id="MobiDB-lite"/>
    </source>
</evidence>
<name>A0ABN9WC36_9DINO</name>
<evidence type="ECO:0000313" key="3">
    <source>
        <dbReference type="Proteomes" id="UP001189429"/>
    </source>
</evidence>
<sequence>AIARPALAERARGCRETPGGSACGGTSRSVLSAAPRRLRGLGSGAARSAGRASPEARRLEPEDGGGMAQRATRGSHPAPRGADVEELLAAMEVANEGSHRTKDQKFYAEEAMAAEVQEQELAEQVLDDSINDNRSQEQQEPEVPEASDADFKSTTGGEGLCAIKVVNGGAEAESAEKELAEACALLAVLQERLAETDIKSFHEYTKLFVEAPTAVQQASWQDIVEDIRGRAVECEPL</sequence>
<feature type="region of interest" description="Disordered" evidence="1">
    <location>
        <begin position="1"/>
        <end position="85"/>
    </location>
</feature>
<evidence type="ECO:0000313" key="2">
    <source>
        <dbReference type="EMBL" id="CAK0883867.1"/>
    </source>
</evidence>
<proteinExistence type="predicted"/>
<gene>
    <name evidence="2" type="ORF">PCOR1329_LOCUS65964</name>
</gene>
<reference evidence="2" key="1">
    <citation type="submission" date="2023-10" db="EMBL/GenBank/DDBJ databases">
        <authorList>
            <person name="Chen Y."/>
            <person name="Shah S."/>
            <person name="Dougan E. K."/>
            <person name="Thang M."/>
            <person name="Chan C."/>
        </authorList>
    </citation>
    <scope>NUCLEOTIDE SEQUENCE [LARGE SCALE GENOMIC DNA]</scope>
</reference>
<feature type="non-terminal residue" evidence="2">
    <location>
        <position position="1"/>
    </location>
</feature>
<feature type="compositionally biased region" description="Low complexity" evidence="1">
    <location>
        <begin position="44"/>
        <end position="53"/>
    </location>
</feature>
<dbReference type="EMBL" id="CAUYUJ010018474">
    <property type="protein sequence ID" value="CAK0883867.1"/>
    <property type="molecule type" value="Genomic_DNA"/>
</dbReference>
<feature type="non-terminal residue" evidence="2">
    <location>
        <position position="237"/>
    </location>
</feature>